<dbReference type="Pfam" id="PF00528">
    <property type="entry name" value="BPD_transp_1"/>
    <property type="match status" value="1"/>
</dbReference>
<keyword evidence="4 7" id="KW-0812">Transmembrane</keyword>
<evidence type="ECO:0000256" key="7">
    <source>
        <dbReference type="RuleBase" id="RU363032"/>
    </source>
</evidence>
<dbReference type="RefSeq" id="WP_326016724.1">
    <property type="nucleotide sequence ID" value="NZ_JAOZYC010000104.1"/>
</dbReference>
<evidence type="ECO:0000256" key="2">
    <source>
        <dbReference type="ARBA" id="ARBA00022448"/>
    </source>
</evidence>
<keyword evidence="3" id="KW-1003">Cell membrane</keyword>
<comment type="similarity">
    <text evidence="7">Belongs to the binding-protein-dependent transport system permease family.</text>
</comment>
<keyword evidence="6 7" id="KW-0472">Membrane</keyword>
<evidence type="ECO:0000256" key="1">
    <source>
        <dbReference type="ARBA" id="ARBA00004651"/>
    </source>
</evidence>
<comment type="subcellular location">
    <subcellularLocation>
        <location evidence="1 7">Cell membrane</location>
        <topology evidence="1 7">Multi-pass membrane protein</topology>
    </subcellularLocation>
</comment>
<sequence>MTTPTKPVGAARRLVRRAPQERTADQGRAARGGHAARHGRLTPWLFLAVALISEGVFTVFPFLNTIVLAFTDATRLKGGAFIGLDNFSRMIHDDRFWTALQNSALYMVIVVPCMVFLPLLLAMLVHTRLPGAGLFRTAYYIPVVSSTVAVGIMWSWMLDSQGLVNQTLKALGVITEPVPFLTERWLLMGSAMFVTIWTGLGWYMVIYLAALTNVSRDLYDAAAMDGAGWWRRFVSVTIPGVRNTMVLVGALSSVAAFRVFTEIYVLSGNTAGPGGSAMTVIMLIQRVGTGLDAEVGYASALSLVVFVITIGLMIAVLRMQTRENEK</sequence>
<name>A0ABU6F5V2_9ACTN</name>
<feature type="transmembrane region" description="Helical" evidence="7">
    <location>
        <begin position="295"/>
        <end position="317"/>
    </location>
</feature>
<organism evidence="10 11">
    <name type="scientific">Streptomyces endophyticus</name>
    <dbReference type="NCBI Taxonomy" id="714166"/>
    <lineage>
        <taxon>Bacteria</taxon>
        <taxon>Bacillati</taxon>
        <taxon>Actinomycetota</taxon>
        <taxon>Actinomycetes</taxon>
        <taxon>Kitasatosporales</taxon>
        <taxon>Streptomycetaceae</taxon>
        <taxon>Streptomyces</taxon>
    </lineage>
</organism>
<protein>
    <submittedName>
        <fullName evidence="10">Sugar ABC transporter permease</fullName>
    </submittedName>
</protein>
<evidence type="ECO:0000256" key="8">
    <source>
        <dbReference type="SAM" id="MobiDB-lite"/>
    </source>
</evidence>
<dbReference type="PANTHER" id="PTHR30193:SF44">
    <property type="entry name" value="LACTOSE TRANSPORT SYSTEM PERMEASE PROTEIN LACF"/>
    <property type="match status" value="1"/>
</dbReference>
<feature type="transmembrane region" description="Helical" evidence="7">
    <location>
        <begin position="104"/>
        <end position="125"/>
    </location>
</feature>
<keyword evidence="2 7" id="KW-0813">Transport</keyword>
<dbReference type="Gene3D" id="1.10.3720.10">
    <property type="entry name" value="MetI-like"/>
    <property type="match status" value="1"/>
</dbReference>
<feature type="domain" description="ABC transmembrane type-1" evidence="9">
    <location>
        <begin position="100"/>
        <end position="316"/>
    </location>
</feature>
<dbReference type="PANTHER" id="PTHR30193">
    <property type="entry name" value="ABC TRANSPORTER PERMEASE PROTEIN"/>
    <property type="match status" value="1"/>
</dbReference>
<dbReference type="CDD" id="cd06261">
    <property type="entry name" value="TM_PBP2"/>
    <property type="match status" value="1"/>
</dbReference>
<keyword evidence="11" id="KW-1185">Reference proteome</keyword>
<dbReference type="SUPFAM" id="SSF160964">
    <property type="entry name" value="MalF N-terminal region-like"/>
    <property type="match status" value="1"/>
</dbReference>
<dbReference type="InterPro" id="IPR000515">
    <property type="entry name" value="MetI-like"/>
</dbReference>
<evidence type="ECO:0000256" key="3">
    <source>
        <dbReference type="ARBA" id="ARBA00022475"/>
    </source>
</evidence>
<evidence type="ECO:0000259" key="9">
    <source>
        <dbReference type="PROSITE" id="PS50928"/>
    </source>
</evidence>
<reference evidence="10 11" key="1">
    <citation type="submission" date="2022-10" db="EMBL/GenBank/DDBJ databases">
        <authorList>
            <person name="Xie J."/>
            <person name="Shen N."/>
        </authorList>
    </citation>
    <scope>NUCLEOTIDE SEQUENCE [LARGE SCALE GENOMIC DNA]</scope>
    <source>
        <strain evidence="10 11">YIM65594</strain>
    </source>
</reference>
<dbReference type="InterPro" id="IPR051393">
    <property type="entry name" value="ABC_transporter_permease"/>
</dbReference>
<evidence type="ECO:0000313" key="11">
    <source>
        <dbReference type="Proteomes" id="UP001354931"/>
    </source>
</evidence>
<keyword evidence="5 7" id="KW-1133">Transmembrane helix</keyword>
<feature type="region of interest" description="Disordered" evidence="8">
    <location>
        <begin position="1"/>
        <end position="34"/>
    </location>
</feature>
<feature type="transmembrane region" description="Helical" evidence="7">
    <location>
        <begin position="137"/>
        <end position="157"/>
    </location>
</feature>
<dbReference type="InterPro" id="IPR035906">
    <property type="entry name" value="MetI-like_sf"/>
</dbReference>
<gene>
    <name evidence="10" type="ORF">OKJ99_15155</name>
</gene>
<dbReference type="PROSITE" id="PS50928">
    <property type="entry name" value="ABC_TM1"/>
    <property type="match status" value="1"/>
</dbReference>
<dbReference type="EMBL" id="JAOZYC010000104">
    <property type="protein sequence ID" value="MEB8338833.1"/>
    <property type="molecule type" value="Genomic_DNA"/>
</dbReference>
<evidence type="ECO:0000256" key="6">
    <source>
        <dbReference type="ARBA" id="ARBA00023136"/>
    </source>
</evidence>
<evidence type="ECO:0000256" key="4">
    <source>
        <dbReference type="ARBA" id="ARBA00022692"/>
    </source>
</evidence>
<feature type="transmembrane region" description="Helical" evidence="7">
    <location>
        <begin position="44"/>
        <end position="70"/>
    </location>
</feature>
<evidence type="ECO:0000313" key="10">
    <source>
        <dbReference type="EMBL" id="MEB8338833.1"/>
    </source>
</evidence>
<accession>A0ABU6F5V2</accession>
<dbReference type="Proteomes" id="UP001354931">
    <property type="component" value="Unassembled WGS sequence"/>
</dbReference>
<evidence type="ECO:0000256" key="5">
    <source>
        <dbReference type="ARBA" id="ARBA00022989"/>
    </source>
</evidence>
<comment type="caution">
    <text evidence="10">The sequence shown here is derived from an EMBL/GenBank/DDBJ whole genome shotgun (WGS) entry which is preliminary data.</text>
</comment>
<feature type="transmembrane region" description="Helical" evidence="7">
    <location>
        <begin position="185"/>
        <end position="210"/>
    </location>
</feature>
<dbReference type="SUPFAM" id="SSF161098">
    <property type="entry name" value="MetI-like"/>
    <property type="match status" value="1"/>
</dbReference>
<proteinExistence type="inferred from homology"/>